<organism evidence="2 3">
    <name type="scientific">Phaeodactylum tricornutum (strain CCAP 1055/1)</name>
    <dbReference type="NCBI Taxonomy" id="556484"/>
    <lineage>
        <taxon>Eukaryota</taxon>
        <taxon>Sar</taxon>
        <taxon>Stramenopiles</taxon>
        <taxon>Ochrophyta</taxon>
        <taxon>Bacillariophyta</taxon>
        <taxon>Bacillariophyceae</taxon>
        <taxon>Bacillariophycidae</taxon>
        <taxon>Naviculales</taxon>
        <taxon>Phaeodactylaceae</taxon>
        <taxon>Phaeodactylum</taxon>
    </lineage>
</organism>
<feature type="transmembrane region" description="Helical" evidence="1">
    <location>
        <begin position="129"/>
        <end position="151"/>
    </location>
</feature>
<dbReference type="HOGENOM" id="CLU_1437020_0_0_1"/>
<evidence type="ECO:0000256" key="1">
    <source>
        <dbReference type="SAM" id="Phobius"/>
    </source>
</evidence>
<sequence length="189" mass="20832">MYNNVKTIQGLKGKGPTLGGEKLGLNPLCGYPEDLSIADIKKILDDCPSVEELVRKYPVEGNFLADRGYLTYSAFAEANKNNNPLTVRAIFDTLNTSTDVCNPETAQEKLDSYRENPDLIKGELLKSKLIGFSSIFVLLFLLGLADVIAFGHAKDGWFPEWPGAQNLPWSLFDADIGLGAIPQYWVSDD</sequence>
<protein>
    <submittedName>
        <fullName evidence="2">Uncharacterized protein</fullName>
    </submittedName>
</protein>
<dbReference type="RefSeq" id="XP_002177210.1">
    <property type="nucleotide sequence ID" value="XM_002177174.1"/>
</dbReference>
<dbReference type="PaxDb" id="2850-Phatr31834"/>
<dbReference type="Proteomes" id="UP000000759">
    <property type="component" value="Chromosome 1"/>
</dbReference>
<dbReference type="OrthoDB" id="41762at2759"/>
<keyword evidence="3" id="KW-1185">Reference proteome</keyword>
<reference evidence="2 3" key="1">
    <citation type="journal article" date="2008" name="Nature">
        <title>The Phaeodactylum genome reveals the evolutionary history of diatom genomes.</title>
        <authorList>
            <person name="Bowler C."/>
            <person name="Allen A.E."/>
            <person name="Badger J.H."/>
            <person name="Grimwood J."/>
            <person name="Jabbari K."/>
            <person name="Kuo A."/>
            <person name="Maheswari U."/>
            <person name="Martens C."/>
            <person name="Maumus F."/>
            <person name="Otillar R.P."/>
            <person name="Rayko E."/>
            <person name="Salamov A."/>
            <person name="Vandepoele K."/>
            <person name="Beszteri B."/>
            <person name="Gruber A."/>
            <person name="Heijde M."/>
            <person name="Katinka M."/>
            <person name="Mock T."/>
            <person name="Valentin K."/>
            <person name="Verret F."/>
            <person name="Berges J.A."/>
            <person name="Brownlee C."/>
            <person name="Cadoret J.P."/>
            <person name="Chiovitti A."/>
            <person name="Choi C.J."/>
            <person name="Coesel S."/>
            <person name="De Martino A."/>
            <person name="Detter J.C."/>
            <person name="Durkin C."/>
            <person name="Falciatore A."/>
            <person name="Fournet J."/>
            <person name="Haruta M."/>
            <person name="Huysman M.J."/>
            <person name="Jenkins B.D."/>
            <person name="Jiroutova K."/>
            <person name="Jorgensen R.E."/>
            <person name="Joubert Y."/>
            <person name="Kaplan A."/>
            <person name="Kroger N."/>
            <person name="Kroth P.G."/>
            <person name="La Roche J."/>
            <person name="Lindquist E."/>
            <person name="Lommer M."/>
            <person name="Martin-Jezequel V."/>
            <person name="Lopez P.J."/>
            <person name="Lucas S."/>
            <person name="Mangogna M."/>
            <person name="McGinnis K."/>
            <person name="Medlin L.K."/>
            <person name="Montsant A."/>
            <person name="Oudot-Le Secq M.P."/>
            <person name="Napoli C."/>
            <person name="Obornik M."/>
            <person name="Parker M.S."/>
            <person name="Petit J.L."/>
            <person name="Porcel B.M."/>
            <person name="Poulsen N."/>
            <person name="Robison M."/>
            <person name="Rychlewski L."/>
            <person name="Rynearson T.A."/>
            <person name="Schmutz J."/>
            <person name="Shapiro H."/>
            <person name="Siaut M."/>
            <person name="Stanley M."/>
            <person name="Sussman M.R."/>
            <person name="Taylor A.R."/>
            <person name="Vardi A."/>
            <person name="von Dassow P."/>
            <person name="Vyverman W."/>
            <person name="Willis A."/>
            <person name="Wyrwicz L.S."/>
            <person name="Rokhsar D.S."/>
            <person name="Weissenbach J."/>
            <person name="Armbrust E.V."/>
            <person name="Green B.R."/>
            <person name="Van de Peer Y."/>
            <person name="Grigoriev I.V."/>
        </authorList>
    </citation>
    <scope>NUCLEOTIDE SEQUENCE [LARGE SCALE GENOMIC DNA]</scope>
    <source>
        <strain evidence="2 3">CCAP 1055/1</strain>
    </source>
</reference>
<gene>
    <name evidence="2" type="ORF">PHATRDRAFT_31834</name>
</gene>
<name>B7FPH1_PHATC</name>
<reference evidence="3" key="2">
    <citation type="submission" date="2008-08" db="EMBL/GenBank/DDBJ databases">
        <authorList>
            <consortium name="Diatom Consortium"/>
            <person name="Grigoriev I."/>
            <person name="Grimwood J."/>
            <person name="Kuo A."/>
            <person name="Otillar R.P."/>
            <person name="Salamov A."/>
            <person name="Detter J.C."/>
            <person name="Lindquist E."/>
            <person name="Shapiro H."/>
            <person name="Lucas S."/>
            <person name="Glavina del Rio T."/>
            <person name="Pitluck S."/>
            <person name="Rokhsar D."/>
            <person name="Bowler C."/>
        </authorList>
    </citation>
    <scope>GENOME REANNOTATION</scope>
    <source>
        <strain evidence="3">CCAP 1055/1</strain>
    </source>
</reference>
<keyword evidence="1" id="KW-0812">Transmembrane</keyword>
<dbReference type="KEGG" id="pti:PHATRDRAFT_31834"/>
<evidence type="ECO:0000313" key="2">
    <source>
        <dbReference type="EMBL" id="EEC51673.1"/>
    </source>
</evidence>
<dbReference type="InParanoid" id="B7FPH1"/>
<keyword evidence="1" id="KW-0472">Membrane</keyword>
<dbReference type="AlphaFoldDB" id="B7FPH1"/>
<dbReference type="eggNOG" id="ENOG502SVE1">
    <property type="taxonomic scope" value="Eukaryota"/>
</dbReference>
<accession>B7FPH1</accession>
<dbReference type="EMBL" id="CM000605">
    <property type="protein sequence ID" value="EEC51673.1"/>
    <property type="molecule type" value="Genomic_DNA"/>
</dbReference>
<proteinExistence type="predicted"/>
<evidence type="ECO:0000313" key="3">
    <source>
        <dbReference type="Proteomes" id="UP000000759"/>
    </source>
</evidence>
<dbReference type="GeneID" id="7196393"/>
<keyword evidence="1" id="KW-1133">Transmembrane helix</keyword>